<feature type="transmembrane region" description="Helical" evidence="8">
    <location>
        <begin position="234"/>
        <end position="255"/>
    </location>
</feature>
<evidence type="ECO:0000256" key="6">
    <source>
        <dbReference type="ARBA" id="ARBA00023136"/>
    </source>
</evidence>
<feature type="transmembrane region" description="Helical" evidence="8">
    <location>
        <begin position="193"/>
        <end position="222"/>
    </location>
</feature>
<feature type="transmembrane region" description="Helical" evidence="8">
    <location>
        <begin position="679"/>
        <end position="696"/>
    </location>
</feature>
<evidence type="ECO:0000313" key="10">
    <source>
        <dbReference type="EMBL" id="KAJ8298166.1"/>
    </source>
</evidence>
<evidence type="ECO:0000256" key="8">
    <source>
        <dbReference type="SAM" id="Phobius"/>
    </source>
</evidence>
<name>A0ABQ9E378_TEGGR</name>
<gene>
    <name evidence="10" type="ORF">KUTeg_024697</name>
</gene>
<feature type="transmembrane region" description="Helical" evidence="8">
    <location>
        <begin position="262"/>
        <end position="279"/>
    </location>
</feature>
<dbReference type="PANTHER" id="PTHR46154:SF4">
    <property type="entry name" value="UREA ACTIVE TRANSPORTER"/>
    <property type="match status" value="1"/>
</dbReference>
<feature type="transmembrane region" description="Helical" evidence="8">
    <location>
        <begin position="152"/>
        <end position="172"/>
    </location>
</feature>
<organism evidence="10 11">
    <name type="scientific">Tegillarca granosa</name>
    <name type="common">Malaysian cockle</name>
    <name type="synonym">Anadara granosa</name>
    <dbReference type="NCBI Taxonomy" id="220873"/>
    <lineage>
        <taxon>Eukaryota</taxon>
        <taxon>Metazoa</taxon>
        <taxon>Spiralia</taxon>
        <taxon>Lophotrochozoa</taxon>
        <taxon>Mollusca</taxon>
        <taxon>Bivalvia</taxon>
        <taxon>Autobranchia</taxon>
        <taxon>Pteriomorphia</taxon>
        <taxon>Arcoida</taxon>
        <taxon>Arcoidea</taxon>
        <taxon>Arcidae</taxon>
        <taxon>Tegillarca</taxon>
    </lineage>
</organism>
<feature type="transmembrane region" description="Helical" evidence="8">
    <location>
        <begin position="640"/>
        <end position="659"/>
    </location>
</feature>
<evidence type="ECO:0000256" key="4">
    <source>
        <dbReference type="ARBA" id="ARBA00022692"/>
    </source>
</evidence>
<reference evidence="10 11" key="1">
    <citation type="submission" date="2022-12" db="EMBL/GenBank/DDBJ databases">
        <title>Chromosome-level genome of Tegillarca granosa.</title>
        <authorList>
            <person name="Kim J."/>
        </authorList>
    </citation>
    <scope>NUCLEOTIDE SEQUENCE [LARGE SCALE GENOMIC DNA]</scope>
    <source>
        <strain evidence="10">Teg-2019</strain>
        <tissue evidence="10">Adductor muscle</tissue>
    </source>
</reference>
<keyword evidence="5 8" id="KW-1133">Transmembrane helix</keyword>
<feature type="signal peptide" evidence="9">
    <location>
        <begin position="1"/>
        <end position="21"/>
    </location>
</feature>
<feature type="transmembrane region" description="Helical" evidence="8">
    <location>
        <begin position="556"/>
        <end position="579"/>
    </location>
</feature>
<dbReference type="Proteomes" id="UP001217089">
    <property type="component" value="Unassembled WGS sequence"/>
</dbReference>
<keyword evidence="6 8" id="KW-0472">Membrane</keyword>
<dbReference type="InterPro" id="IPR031155">
    <property type="entry name" value="DUR"/>
</dbReference>
<evidence type="ECO:0000256" key="7">
    <source>
        <dbReference type="SAM" id="MobiDB-lite"/>
    </source>
</evidence>
<comment type="similarity">
    <text evidence="2">Belongs to the sodium:solute symporter (SSF) (TC 2.A.21) family.</text>
</comment>
<keyword evidence="11" id="KW-1185">Reference proteome</keyword>
<feature type="transmembrane region" description="Helical" evidence="8">
    <location>
        <begin position="398"/>
        <end position="431"/>
    </location>
</feature>
<evidence type="ECO:0000256" key="3">
    <source>
        <dbReference type="ARBA" id="ARBA00022448"/>
    </source>
</evidence>
<feature type="transmembrane region" description="Helical" evidence="8">
    <location>
        <begin position="489"/>
        <end position="510"/>
    </location>
</feature>
<evidence type="ECO:0000313" key="11">
    <source>
        <dbReference type="Proteomes" id="UP001217089"/>
    </source>
</evidence>
<comment type="caution">
    <text evidence="10">The sequence shown here is derived from an EMBL/GenBank/DDBJ whole genome shotgun (WGS) entry which is preliminary data.</text>
</comment>
<feature type="transmembrane region" description="Helical" evidence="8">
    <location>
        <begin position="354"/>
        <end position="378"/>
    </location>
</feature>
<comment type="subcellular location">
    <subcellularLocation>
        <location evidence="1">Membrane</location>
        <topology evidence="1">Multi-pass membrane protein</topology>
    </subcellularLocation>
</comment>
<protein>
    <submittedName>
        <fullName evidence="10">Uncharacterized protein</fullName>
    </submittedName>
</protein>
<sequence length="753" mass="82595">MVSTFITVVILLAAVIGKSDAVKWSSDPSETAKRILEFGSIVQKYKCLLMNISCAPESNKYTISASNKLERYETALLMLVGFGGISLILAVFYNQIRERVFNESQSVDRSFDAGGNVSTSLTSVTVASQLLWPADLLQGATVTARIGIAGPFWYTVGAAVNIALFPIMSSQLKTRAPGAKTYPQIMFARYGKAAHLVYCVFALLVNVVILANLLVAGVMAIQSVTINATPEFCVIVIATLFGSYSFIGGLGTTFYVSYFNTMVLYVSLIVLISKVFYFPDGTTSSEKFREIYEKVSTLIGPEGNEDRSFLTFHTIDGAIFGVVAFCLTSSITYCDQASWQSRIAAKPLQGVAGFFIATFMWFAIPSSIAATTGIVYLSHTTDNATSPLSDKEVDIGSAGSFLILTMMGMALMSTGSGEVMAVSSIIVYDIYQTHIAPFSKYLCPHHGSYRVYQDQLLHYKSWCILWVTIGLVPFGMLVDSTEMDLTWSMFTGCILTIPGLPGIILTILWSKTTGIATISGRAINRAITGLVFGIVSTLSVASTFEGGLSNFFKNTAHPYALLAGSGSSLISSILVNVFVSLATHKIKTPEDEAIEWKKLRDIDNPLSPWAELFRENFQGLGPKEQPSKQQFDKLFKKAKIVAVIGGSFIIVLFIVIIPSVMSSLHVLSFDQFLVWTKSLHIWCFIMAVVVVVLAPVEEIMQIGKQITMNKNRQQKHSKDDEGTEALMEMKKKQKQHDIVSELKEKQIHKDETV</sequence>
<feature type="transmembrane region" description="Helical" evidence="8">
    <location>
        <begin position="459"/>
        <end position="477"/>
    </location>
</feature>
<proteinExistence type="inferred from homology"/>
<evidence type="ECO:0000256" key="2">
    <source>
        <dbReference type="ARBA" id="ARBA00006434"/>
    </source>
</evidence>
<keyword evidence="4 8" id="KW-0812">Transmembrane</keyword>
<evidence type="ECO:0000256" key="1">
    <source>
        <dbReference type="ARBA" id="ARBA00004141"/>
    </source>
</evidence>
<feature type="transmembrane region" description="Helical" evidence="8">
    <location>
        <begin position="75"/>
        <end position="93"/>
    </location>
</feature>
<feature type="transmembrane region" description="Helical" evidence="8">
    <location>
        <begin position="522"/>
        <end position="544"/>
    </location>
</feature>
<evidence type="ECO:0000256" key="9">
    <source>
        <dbReference type="SAM" id="SignalP"/>
    </source>
</evidence>
<feature type="transmembrane region" description="Helical" evidence="8">
    <location>
        <begin position="310"/>
        <end position="333"/>
    </location>
</feature>
<dbReference type="PANTHER" id="PTHR46154">
    <property type="match status" value="1"/>
</dbReference>
<dbReference type="EMBL" id="JARBDR010000923">
    <property type="protein sequence ID" value="KAJ8298166.1"/>
    <property type="molecule type" value="Genomic_DNA"/>
</dbReference>
<dbReference type="PROSITE" id="PS50283">
    <property type="entry name" value="NA_SOLUT_SYMP_3"/>
    <property type="match status" value="1"/>
</dbReference>
<dbReference type="Gene3D" id="1.20.1730.10">
    <property type="entry name" value="Sodium/glucose cotransporter"/>
    <property type="match status" value="1"/>
</dbReference>
<keyword evidence="3" id="KW-0813">Transport</keyword>
<dbReference type="InterPro" id="IPR001734">
    <property type="entry name" value="Na/solute_symporter"/>
</dbReference>
<evidence type="ECO:0000256" key="5">
    <source>
        <dbReference type="ARBA" id="ARBA00022989"/>
    </source>
</evidence>
<feature type="region of interest" description="Disordered" evidence="7">
    <location>
        <begin position="731"/>
        <end position="753"/>
    </location>
</feature>
<keyword evidence="9" id="KW-0732">Signal</keyword>
<accession>A0ABQ9E378</accession>
<feature type="chain" id="PRO_5046145451" evidence="9">
    <location>
        <begin position="22"/>
        <end position="753"/>
    </location>
</feature>
<dbReference type="InterPro" id="IPR038377">
    <property type="entry name" value="Na/Glc_symporter_sf"/>
</dbReference>